<sequence>MSGLPTIPLPQLTPLQAVLGPYLPATRSSAADQLMVTSFFITFLLVAESFAKRLVSKIFPGYAYSAVLGSAAVWMWVLVWWRRVLAGAEGTGGE</sequence>
<keyword evidence="1" id="KW-0472">Membrane</keyword>
<name>A0AAD5WQJ8_9PEZI</name>
<keyword evidence="1" id="KW-0812">Transmembrane</keyword>
<keyword evidence="1" id="KW-1133">Transmembrane helix</keyword>
<feature type="transmembrane region" description="Helical" evidence="1">
    <location>
        <begin position="62"/>
        <end position="81"/>
    </location>
</feature>
<evidence type="ECO:0000256" key="1">
    <source>
        <dbReference type="SAM" id="Phobius"/>
    </source>
</evidence>
<protein>
    <submittedName>
        <fullName evidence="2">Uncharacterized protein</fullName>
    </submittedName>
</protein>
<dbReference type="AlphaFoldDB" id="A0AAD5WQJ8"/>
<reference evidence="2" key="1">
    <citation type="submission" date="2022-07" db="EMBL/GenBank/DDBJ databases">
        <title>Draft genome sequence of Zalerion maritima ATCC 34329, a (micro)plastics degrading marine fungus.</title>
        <authorList>
            <person name="Paco A."/>
            <person name="Goncalves M.F.M."/>
            <person name="Rocha-Santos T.A.P."/>
            <person name="Alves A."/>
        </authorList>
    </citation>
    <scope>NUCLEOTIDE SEQUENCE</scope>
    <source>
        <strain evidence="2">ATCC 34329</strain>
    </source>
</reference>
<gene>
    <name evidence="2" type="ORF">MKZ38_005127</name>
</gene>
<comment type="caution">
    <text evidence="2">The sequence shown here is derived from an EMBL/GenBank/DDBJ whole genome shotgun (WGS) entry which is preliminary data.</text>
</comment>
<accession>A0AAD5WQJ8</accession>
<dbReference type="Proteomes" id="UP001201980">
    <property type="component" value="Unassembled WGS sequence"/>
</dbReference>
<evidence type="ECO:0000313" key="3">
    <source>
        <dbReference type="Proteomes" id="UP001201980"/>
    </source>
</evidence>
<feature type="transmembrane region" description="Helical" evidence="1">
    <location>
        <begin position="30"/>
        <end position="50"/>
    </location>
</feature>
<dbReference type="EMBL" id="JAKWBI020000308">
    <property type="protein sequence ID" value="KAJ2896875.1"/>
    <property type="molecule type" value="Genomic_DNA"/>
</dbReference>
<organism evidence="2 3">
    <name type="scientific">Zalerion maritima</name>
    <dbReference type="NCBI Taxonomy" id="339359"/>
    <lineage>
        <taxon>Eukaryota</taxon>
        <taxon>Fungi</taxon>
        <taxon>Dikarya</taxon>
        <taxon>Ascomycota</taxon>
        <taxon>Pezizomycotina</taxon>
        <taxon>Sordariomycetes</taxon>
        <taxon>Lulworthiomycetidae</taxon>
        <taxon>Lulworthiales</taxon>
        <taxon>Lulworthiaceae</taxon>
        <taxon>Zalerion</taxon>
    </lineage>
</organism>
<keyword evidence="3" id="KW-1185">Reference proteome</keyword>
<proteinExistence type="predicted"/>
<evidence type="ECO:0000313" key="2">
    <source>
        <dbReference type="EMBL" id="KAJ2896875.1"/>
    </source>
</evidence>